<gene>
    <name evidence="2" type="ORF">g.57500</name>
</gene>
<feature type="compositionally biased region" description="Low complexity" evidence="1">
    <location>
        <begin position="148"/>
        <end position="199"/>
    </location>
</feature>
<organism evidence="2">
    <name type="scientific">Auxenochlorella protothecoides</name>
    <name type="common">Green microalga</name>
    <name type="synonym">Chlorella protothecoides</name>
    <dbReference type="NCBI Taxonomy" id="3075"/>
    <lineage>
        <taxon>Eukaryota</taxon>
        <taxon>Viridiplantae</taxon>
        <taxon>Chlorophyta</taxon>
        <taxon>core chlorophytes</taxon>
        <taxon>Trebouxiophyceae</taxon>
        <taxon>Chlorellales</taxon>
        <taxon>Chlorellaceae</taxon>
        <taxon>Auxenochlorella</taxon>
    </lineage>
</organism>
<sequence>PSPSTHPSRTICNHPFPTLYTGNQHPRPPVRWWAAMWALPRWAPLPRGTPPAPSWASSTCRATGTPPSPWPSCATGSPAPPGPASPRPTTLPARARWSSPTPAITSPPARPRPPPCPCPCWWPSRCSMPPTRCRRTTRLSLCPCGGTPGSSWPWPSPSASTSSSSMSRCWQTSSPSSRSPSRNGSWCWPTPSPSSSSTRCSRRWAGPGSTSPPLQSTGPPARPSSNSGTEGCRPPPGQDGFWGRGLMTLVPCSNPGPFPCTPAWAPAHAHTACTRALPALVTVALCALLMNIVRRGCGGG</sequence>
<feature type="compositionally biased region" description="Polar residues" evidence="1">
    <location>
        <begin position="208"/>
        <end position="229"/>
    </location>
</feature>
<feature type="region of interest" description="Disordered" evidence="1">
    <location>
        <begin position="48"/>
        <end position="113"/>
    </location>
</feature>
<dbReference type="AlphaFoldDB" id="A0A1D1ZUZ8"/>
<feature type="region of interest" description="Disordered" evidence="1">
    <location>
        <begin position="1"/>
        <end position="24"/>
    </location>
</feature>
<dbReference type="EMBL" id="GDKF01007838">
    <property type="protein sequence ID" value="JAT70784.1"/>
    <property type="molecule type" value="Transcribed_RNA"/>
</dbReference>
<evidence type="ECO:0000256" key="1">
    <source>
        <dbReference type="SAM" id="MobiDB-lite"/>
    </source>
</evidence>
<accession>A0A1D1ZUZ8</accession>
<feature type="compositionally biased region" description="Polar residues" evidence="1">
    <location>
        <begin position="1"/>
        <end position="11"/>
    </location>
</feature>
<protein>
    <submittedName>
        <fullName evidence="2">Uncharacterized protein</fullName>
    </submittedName>
</protein>
<reference evidence="2" key="1">
    <citation type="submission" date="2015-08" db="EMBL/GenBank/DDBJ databases">
        <authorList>
            <person name="Babu N.S."/>
            <person name="Beckwith C.J."/>
            <person name="Beseler K.G."/>
            <person name="Brison A."/>
            <person name="Carone J.V."/>
            <person name="Caskin T.P."/>
            <person name="Diamond M."/>
            <person name="Durham M.E."/>
            <person name="Foxe J.M."/>
            <person name="Go M."/>
            <person name="Henderson B.A."/>
            <person name="Jones I.B."/>
            <person name="McGettigan J.A."/>
            <person name="Micheletti S.J."/>
            <person name="Nasrallah M.E."/>
            <person name="Ortiz D."/>
            <person name="Piller C.R."/>
            <person name="Privatt S.R."/>
            <person name="Schneider S.L."/>
            <person name="Sharp S."/>
            <person name="Smith T.C."/>
            <person name="Stanton J.D."/>
            <person name="Ullery H.E."/>
            <person name="Wilson R.J."/>
            <person name="Serrano M.G."/>
            <person name="Buck G."/>
            <person name="Lee V."/>
            <person name="Wang Y."/>
            <person name="Carvalho R."/>
            <person name="Voegtly L."/>
            <person name="Shi R."/>
            <person name="Duckworth R."/>
            <person name="Johnson A."/>
            <person name="Loviza R."/>
            <person name="Walstead R."/>
            <person name="Shah Z."/>
            <person name="Kiflezghi M."/>
            <person name="Wade K."/>
            <person name="Ball S.L."/>
            <person name="Bradley K.W."/>
            <person name="Asai D.J."/>
            <person name="Bowman C.A."/>
            <person name="Russell D.A."/>
            <person name="Pope W.H."/>
            <person name="Jacobs-Sera D."/>
            <person name="Hendrix R.W."/>
            <person name="Hatfull G.F."/>
        </authorList>
    </citation>
    <scope>NUCLEOTIDE SEQUENCE</scope>
</reference>
<name>A0A1D1ZUZ8_AUXPR</name>
<feature type="region of interest" description="Disordered" evidence="1">
    <location>
        <begin position="148"/>
        <end position="240"/>
    </location>
</feature>
<feature type="non-terminal residue" evidence="2">
    <location>
        <position position="1"/>
    </location>
</feature>
<proteinExistence type="predicted"/>
<feature type="compositionally biased region" description="Low complexity" evidence="1">
    <location>
        <begin position="87"/>
        <end position="107"/>
    </location>
</feature>
<evidence type="ECO:0000313" key="2">
    <source>
        <dbReference type="EMBL" id="JAT70784.1"/>
    </source>
</evidence>